<gene>
    <name evidence="1" type="ORF">C7I84_00030</name>
</gene>
<evidence type="ECO:0000313" key="1">
    <source>
        <dbReference type="EMBL" id="PSJ65566.1"/>
    </source>
</evidence>
<reference evidence="1 2" key="1">
    <citation type="submission" date="2018-03" db="EMBL/GenBank/DDBJ databases">
        <title>The draft genome of Mesorhizobium sp. 6GN-30.</title>
        <authorList>
            <person name="Liu L."/>
            <person name="Li L."/>
            <person name="Wang T."/>
            <person name="Zhang X."/>
            <person name="Liang L."/>
        </authorList>
    </citation>
    <scope>NUCLEOTIDE SEQUENCE [LARGE SCALE GENOMIC DNA]</scope>
    <source>
        <strain evidence="1 2">6GN30</strain>
    </source>
</reference>
<sequence length="328" mass="37087">MLADAMLRLPAAIIGREPLDTSESEGRPAVIKRKRHSLFARFLIANRVRRSLTSSTRFNELERFKRGVSGTLPQPGEGGVIVAACDDYYYKHFAITLVLSIELLETAQRLHLHLCAPSLQAVTHIEQMSRSLRYVSLTWTVDDCNLAEGLPYKTIYYAASRFLIAPAVIEAAGAPVLCIDIDGIAIQKIWPAYEPVRRDADVLVTRRPEQEKPWRKILAGAIGLNPTPEGVRFAANLSRALASVLDLRPSYHIDQIVFHYLMIATSRRTNLMVKDMPKKFIDFDFANDSVIWTAQAWRGKDSDRYKNARREVLQRFPDLANVSRVVEP</sequence>
<dbReference type="Proteomes" id="UP000241229">
    <property type="component" value="Unassembled WGS sequence"/>
</dbReference>
<evidence type="ECO:0000313" key="2">
    <source>
        <dbReference type="Proteomes" id="UP000241229"/>
    </source>
</evidence>
<name>A0A2P7SSW7_9HYPH</name>
<accession>A0A2P7SSW7</accession>
<keyword evidence="2" id="KW-1185">Reference proteome</keyword>
<comment type="caution">
    <text evidence="1">The sequence shown here is derived from an EMBL/GenBank/DDBJ whole genome shotgun (WGS) entry which is preliminary data.</text>
</comment>
<evidence type="ECO:0008006" key="3">
    <source>
        <dbReference type="Google" id="ProtNLM"/>
    </source>
</evidence>
<proteinExistence type="predicted"/>
<dbReference type="AlphaFoldDB" id="A0A2P7SSW7"/>
<dbReference type="EMBL" id="PXYK01000001">
    <property type="protein sequence ID" value="PSJ65566.1"/>
    <property type="molecule type" value="Genomic_DNA"/>
</dbReference>
<protein>
    <recommendedName>
        <fullName evidence="3">Glycosyl transferase</fullName>
    </recommendedName>
</protein>
<organism evidence="1 2">
    <name type="scientific">Kumtagia ephedrae</name>
    <dbReference type="NCBI Taxonomy" id="2116701"/>
    <lineage>
        <taxon>Bacteria</taxon>
        <taxon>Pseudomonadati</taxon>
        <taxon>Pseudomonadota</taxon>
        <taxon>Alphaproteobacteria</taxon>
        <taxon>Hyphomicrobiales</taxon>
        <taxon>Phyllobacteriaceae</taxon>
        <taxon>Kumtagia</taxon>
    </lineage>
</organism>